<sequence>MKYILLAFYMLTSINLVAQNLQVDSQTYTPQQLIEDILINSNCITNVTVTNVVGGNFGGTDQSYGYFDATGTTFPFQSGIVLTTGRLSNVEGPNTTLSDDDAVNWFGDNDLENILNESNTHNATIIEFEFTAVANLISFRYLFASEEYQQGNPNTCQFSDVFGFLIRETSNQNYTNIALVPDTQTPVKVTTVHPNIPNGCAAQNESYFGSWNTASAPINFNGQTAVLTATASVVPGATYHVKLVIADEQNFRYDSAVFLEAGSFQLRTDLGPNRLLATNSALCENETLQLNASQTGATSYRWFFNDVEQLGSNNSTFDVMQAGKYNVEVALNNSCFSYGEILIEYAQNPMVQNTNIIECDINQDGLTTFNLFDATQNITNGNASLSVQNFYLTDLEAQQDINQIPNPTTFQNSIPQQVVYARAENMFRCFSVAEITLDISNNVLNLPDFYICDDNVADGFSTFNINDLISHVEPLVPNGATISFYTTEQDAYNDSNALNGNYTNSTPYSETLFVKVENNGNCYATSRINLNVVFTPQLLPNESQIYCLNTFPDTIQLFAGILNDNPNNYSYQWFFNNQLISAASPIIDINEIGSYSVIATHQNGCSATRNITVVPSNAATITDVIIEETSTKNSITINVSGQGDYQFALDNQIYNDNNIFTNVNAGFRTVYVLDKNGCGTVSRTISVLGFPKYFTPNNDGINDTWKPLGVNAQFNSDITITIFNRYGKLLKNISPLKAGWDGTINGFKLPNDDYWYKVVLSNGKEYRGHFTLKR</sequence>
<dbReference type="NCBIfam" id="TIGR04131">
    <property type="entry name" value="Bac_Flav_CTERM"/>
    <property type="match status" value="1"/>
</dbReference>
<feature type="signal peptide" evidence="1">
    <location>
        <begin position="1"/>
        <end position="18"/>
    </location>
</feature>
<organism evidence="2 3">
    <name type="scientific">Gelatiniphilus marinus</name>
    <dbReference type="NCBI Taxonomy" id="1759464"/>
    <lineage>
        <taxon>Bacteria</taxon>
        <taxon>Pseudomonadati</taxon>
        <taxon>Bacteroidota</taxon>
        <taxon>Flavobacteriia</taxon>
        <taxon>Flavobacteriales</taxon>
        <taxon>Flavobacteriaceae</taxon>
        <taxon>Gelatiniphilus</taxon>
    </lineage>
</organism>
<dbReference type="RefSeq" id="WP_388012505.1">
    <property type="nucleotide sequence ID" value="NZ_JBHUDT010000001.1"/>
</dbReference>
<reference evidence="3" key="1">
    <citation type="journal article" date="2019" name="Int. J. Syst. Evol. Microbiol.">
        <title>The Global Catalogue of Microorganisms (GCM) 10K type strain sequencing project: providing services to taxonomists for standard genome sequencing and annotation.</title>
        <authorList>
            <consortium name="The Broad Institute Genomics Platform"/>
            <consortium name="The Broad Institute Genome Sequencing Center for Infectious Disease"/>
            <person name="Wu L."/>
            <person name="Ma J."/>
        </authorList>
    </citation>
    <scope>NUCLEOTIDE SEQUENCE [LARGE SCALE GENOMIC DNA]</scope>
    <source>
        <strain evidence="3">KCTC 42903</strain>
    </source>
</reference>
<evidence type="ECO:0000256" key="1">
    <source>
        <dbReference type="SAM" id="SignalP"/>
    </source>
</evidence>
<keyword evidence="1" id="KW-0732">Signal</keyword>
<feature type="chain" id="PRO_5045733483" evidence="1">
    <location>
        <begin position="19"/>
        <end position="774"/>
    </location>
</feature>
<comment type="caution">
    <text evidence="2">The sequence shown here is derived from an EMBL/GenBank/DDBJ whole genome shotgun (WGS) entry which is preliminary data.</text>
</comment>
<protein>
    <submittedName>
        <fullName evidence="2">Choice-of-anchor L domain-containing protein</fullName>
    </submittedName>
</protein>
<dbReference type="InterPro" id="IPR026341">
    <property type="entry name" value="T9SS_type_B"/>
</dbReference>
<keyword evidence="3" id="KW-1185">Reference proteome</keyword>
<dbReference type="NCBIfam" id="NF038133">
    <property type="entry name" value="choice_anch_L"/>
    <property type="match status" value="1"/>
</dbReference>
<proteinExistence type="predicted"/>
<evidence type="ECO:0000313" key="3">
    <source>
        <dbReference type="Proteomes" id="UP001597441"/>
    </source>
</evidence>
<evidence type="ECO:0000313" key="2">
    <source>
        <dbReference type="EMBL" id="MFD2533593.1"/>
    </source>
</evidence>
<accession>A0ABW5JPZ8</accession>
<dbReference type="Gene3D" id="2.60.40.10">
    <property type="entry name" value="Immunoglobulins"/>
    <property type="match status" value="1"/>
</dbReference>
<dbReference type="InterPro" id="IPR013783">
    <property type="entry name" value="Ig-like_fold"/>
</dbReference>
<dbReference type="InterPro" id="IPR049804">
    <property type="entry name" value="Choice_anch_L"/>
</dbReference>
<dbReference type="Proteomes" id="UP001597441">
    <property type="component" value="Unassembled WGS sequence"/>
</dbReference>
<gene>
    <name evidence="2" type="ORF">ACFSQS_00645</name>
</gene>
<dbReference type="Pfam" id="PF13585">
    <property type="entry name" value="CHU_C"/>
    <property type="match status" value="1"/>
</dbReference>
<name>A0ABW5JPZ8_9FLAO</name>
<dbReference type="EMBL" id="JBHULK010000001">
    <property type="protein sequence ID" value="MFD2533593.1"/>
    <property type="molecule type" value="Genomic_DNA"/>
</dbReference>